<dbReference type="EC" id="2.4.-.-" evidence="2"/>
<protein>
    <submittedName>
        <fullName evidence="2">Glycosyltransferase family 4 protein</fullName>
        <ecNumber evidence="2">2.4.-.-</ecNumber>
    </submittedName>
</protein>
<evidence type="ECO:0000313" key="3">
    <source>
        <dbReference type="Proteomes" id="UP001597533"/>
    </source>
</evidence>
<dbReference type="EMBL" id="JBHUOV010000001">
    <property type="protein sequence ID" value="MFD2823335.1"/>
    <property type="molecule type" value="Genomic_DNA"/>
</dbReference>
<organism evidence="2 3">
    <name type="scientific">Lacinutrix iliipiscaria</name>
    <dbReference type="NCBI Taxonomy" id="1230532"/>
    <lineage>
        <taxon>Bacteria</taxon>
        <taxon>Pseudomonadati</taxon>
        <taxon>Bacteroidota</taxon>
        <taxon>Flavobacteriia</taxon>
        <taxon>Flavobacteriales</taxon>
        <taxon>Flavobacteriaceae</taxon>
        <taxon>Lacinutrix</taxon>
    </lineage>
</organism>
<evidence type="ECO:0000259" key="1">
    <source>
        <dbReference type="Pfam" id="PF00534"/>
    </source>
</evidence>
<sequence length="400" mass="45859">MAKKKQHKSTIGIVLYSVPRYSETFFRNKIKGLQENGFEVILFVDYFNKDDINFPCKIVAASVFNEGKLKTIINSLFALLKAVFVNPKRSLKLFQLDKKDGVALKKRVKNLILNQFFLNENIDWLHFGFGMLAIDRENVAQVMNAKMAVSFRGFDLYLSPLRHKDCYKSLFTKKVKYHVLSQEMKQTLIDYEISKDTIKVITPAIDVTFFQTQNKNREDSAVIQLVSVARLHWKKGLEYSLEALKCLKLAGVKFQYTIIGEGAQLERLVFAAHQLEIEENVTFTGALSHDDVKSQLEQADIYLQYSIQEGFCNAVIEAQAMGLLTVVSDAEGLSENVLNNETGWVVPKRSPELLAHKIIEVINLSPEEKNKIRVRAIARVKEEFNLKKQKQAFVDFYKKD</sequence>
<accession>A0ABW5WMA6</accession>
<dbReference type="RefSeq" id="WP_183487024.1">
    <property type="nucleotide sequence ID" value="NZ_JBHUOV010000001.1"/>
</dbReference>
<dbReference type="SUPFAM" id="SSF53756">
    <property type="entry name" value="UDP-Glycosyltransferase/glycogen phosphorylase"/>
    <property type="match status" value="1"/>
</dbReference>
<dbReference type="GO" id="GO:0016757">
    <property type="term" value="F:glycosyltransferase activity"/>
    <property type="evidence" value="ECO:0007669"/>
    <property type="project" value="UniProtKB-KW"/>
</dbReference>
<keyword evidence="3" id="KW-1185">Reference proteome</keyword>
<dbReference type="Proteomes" id="UP001597533">
    <property type="component" value="Unassembled WGS sequence"/>
</dbReference>
<feature type="domain" description="Glycosyl transferase family 1" evidence="1">
    <location>
        <begin position="213"/>
        <end position="372"/>
    </location>
</feature>
<dbReference type="Gene3D" id="3.40.50.2000">
    <property type="entry name" value="Glycogen Phosphorylase B"/>
    <property type="match status" value="2"/>
</dbReference>
<proteinExistence type="predicted"/>
<gene>
    <name evidence="2" type="ORF">ACFS5M_06615</name>
</gene>
<keyword evidence="2" id="KW-0808">Transferase</keyword>
<comment type="caution">
    <text evidence="2">The sequence shown here is derived from an EMBL/GenBank/DDBJ whole genome shotgun (WGS) entry which is preliminary data.</text>
</comment>
<keyword evidence="2" id="KW-0328">Glycosyltransferase</keyword>
<evidence type="ECO:0000313" key="2">
    <source>
        <dbReference type="EMBL" id="MFD2823335.1"/>
    </source>
</evidence>
<dbReference type="PANTHER" id="PTHR12526:SF630">
    <property type="entry name" value="GLYCOSYLTRANSFERASE"/>
    <property type="match status" value="1"/>
</dbReference>
<name>A0ABW5WMA6_9FLAO</name>
<reference evidence="3" key="1">
    <citation type="journal article" date="2019" name="Int. J. Syst. Evol. Microbiol.">
        <title>The Global Catalogue of Microorganisms (GCM) 10K type strain sequencing project: providing services to taxonomists for standard genome sequencing and annotation.</title>
        <authorList>
            <consortium name="The Broad Institute Genomics Platform"/>
            <consortium name="The Broad Institute Genome Sequencing Center for Infectious Disease"/>
            <person name="Wu L."/>
            <person name="Ma J."/>
        </authorList>
    </citation>
    <scope>NUCLEOTIDE SEQUENCE [LARGE SCALE GENOMIC DNA]</scope>
    <source>
        <strain evidence="3">KCTC 32141</strain>
    </source>
</reference>
<dbReference type="PANTHER" id="PTHR12526">
    <property type="entry name" value="GLYCOSYLTRANSFERASE"/>
    <property type="match status" value="1"/>
</dbReference>
<dbReference type="Pfam" id="PF00534">
    <property type="entry name" value="Glycos_transf_1"/>
    <property type="match status" value="1"/>
</dbReference>
<dbReference type="InterPro" id="IPR001296">
    <property type="entry name" value="Glyco_trans_1"/>
</dbReference>
<dbReference type="CDD" id="cd03801">
    <property type="entry name" value="GT4_PimA-like"/>
    <property type="match status" value="1"/>
</dbReference>